<sequence>MGHLFHSLPSNLTLSCEHTVAEYSLERGKIFRSC</sequence>
<name>A0A0A8Y5S3_ARUDO</name>
<organism evidence="1">
    <name type="scientific">Arundo donax</name>
    <name type="common">Giant reed</name>
    <name type="synonym">Donax arundinaceus</name>
    <dbReference type="NCBI Taxonomy" id="35708"/>
    <lineage>
        <taxon>Eukaryota</taxon>
        <taxon>Viridiplantae</taxon>
        <taxon>Streptophyta</taxon>
        <taxon>Embryophyta</taxon>
        <taxon>Tracheophyta</taxon>
        <taxon>Spermatophyta</taxon>
        <taxon>Magnoliopsida</taxon>
        <taxon>Liliopsida</taxon>
        <taxon>Poales</taxon>
        <taxon>Poaceae</taxon>
        <taxon>PACMAD clade</taxon>
        <taxon>Arundinoideae</taxon>
        <taxon>Arundineae</taxon>
        <taxon>Arundo</taxon>
    </lineage>
</organism>
<protein>
    <submittedName>
        <fullName evidence="1">Uncharacterized protein</fullName>
    </submittedName>
</protein>
<reference evidence="1" key="1">
    <citation type="submission" date="2014-09" db="EMBL/GenBank/DDBJ databases">
        <authorList>
            <person name="Magalhaes I.L.F."/>
            <person name="Oliveira U."/>
            <person name="Santos F.R."/>
            <person name="Vidigal T.H.D.A."/>
            <person name="Brescovit A.D."/>
            <person name="Santos A.J."/>
        </authorList>
    </citation>
    <scope>NUCLEOTIDE SEQUENCE</scope>
    <source>
        <tissue evidence="1">Shoot tissue taken approximately 20 cm above the soil surface</tissue>
    </source>
</reference>
<reference evidence="1" key="2">
    <citation type="journal article" date="2015" name="Data Brief">
        <title>Shoot transcriptome of the giant reed, Arundo donax.</title>
        <authorList>
            <person name="Barrero R.A."/>
            <person name="Guerrero F.D."/>
            <person name="Moolhuijzen P."/>
            <person name="Goolsby J.A."/>
            <person name="Tidwell J."/>
            <person name="Bellgard S.E."/>
            <person name="Bellgard M.I."/>
        </authorList>
    </citation>
    <scope>NUCLEOTIDE SEQUENCE</scope>
    <source>
        <tissue evidence="1">Shoot tissue taken approximately 20 cm above the soil surface</tissue>
    </source>
</reference>
<accession>A0A0A8Y5S3</accession>
<proteinExistence type="predicted"/>
<dbReference type="AlphaFoldDB" id="A0A0A8Y5S3"/>
<dbReference type="EMBL" id="GBRH01276551">
    <property type="protein sequence ID" value="JAD21344.1"/>
    <property type="molecule type" value="Transcribed_RNA"/>
</dbReference>
<evidence type="ECO:0000313" key="1">
    <source>
        <dbReference type="EMBL" id="JAD21344.1"/>
    </source>
</evidence>